<dbReference type="HOGENOM" id="CLU_936356_0_0_7"/>
<organism evidence="1 2">
    <name type="scientific">Myxococcus stipitatus (strain DSM 14675 / JCM 12634 / Mx s8)</name>
    <dbReference type="NCBI Taxonomy" id="1278073"/>
    <lineage>
        <taxon>Bacteria</taxon>
        <taxon>Pseudomonadati</taxon>
        <taxon>Myxococcota</taxon>
        <taxon>Myxococcia</taxon>
        <taxon>Myxococcales</taxon>
        <taxon>Cystobacterineae</taxon>
        <taxon>Myxococcaceae</taxon>
        <taxon>Myxococcus</taxon>
    </lineage>
</organism>
<dbReference type="AlphaFoldDB" id="L7UNW4"/>
<gene>
    <name evidence="1" type="ordered locus">MYSTI_06911</name>
</gene>
<reference evidence="1 2" key="1">
    <citation type="journal article" date="2013" name="Genome Announc.">
        <title>Complete genome sequence of Myxococcus stipitatus strain DSM 14675, a fruiting myxobacterium.</title>
        <authorList>
            <person name="Huntley S."/>
            <person name="Kneip S."/>
            <person name="Treuner-Lange A."/>
            <person name="Sogaard-Andersen L."/>
        </authorList>
    </citation>
    <scope>NUCLEOTIDE SEQUENCE [LARGE SCALE GENOMIC DNA]</scope>
    <source>
        <strain evidence="2">DSM 14675 / JCM 12634 / Mx s8</strain>
    </source>
</reference>
<dbReference type="EMBL" id="CP004025">
    <property type="protein sequence ID" value="AGC48184.1"/>
    <property type="molecule type" value="Genomic_DNA"/>
</dbReference>
<keyword evidence="2" id="KW-1185">Reference proteome</keyword>
<proteinExistence type="predicted"/>
<name>L7UNW4_MYXSD</name>
<dbReference type="KEGG" id="msd:MYSTI_06911"/>
<evidence type="ECO:0000313" key="1">
    <source>
        <dbReference type="EMBL" id="AGC48184.1"/>
    </source>
</evidence>
<dbReference type="Proteomes" id="UP000011131">
    <property type="component" value="Chromosome"/>
</dbReference>
<accession>L7UNW4</accession>
<dbReference type="PATRIC" id="fig|1278073.3.peg.7017"/>
<evidence type="ECO:0000313" key="2">
    <source>
        <dbReference type="Proteomes" id="UP000011131"/>
    </source>
</evidence>
<protein>
    <submittedName>
        <fullName evidence="1">Uncharacterized protein</fullName>
    </submittedName>
</protein>
<dbReference type="STRING" id="1278073.MYSTI_06911"/>
<sequence length="297" mass="33415">MVPPGPGDGHPEGCLFCKESPRELKNYKTKHGELKDEGVLEKSLWSKEPLISNDKKVGPLYPLSGGNDQTTGWTAKPGALEEFEVNMSAAPHHIIPGNAAMAPSSLETWTRADKGKIKQDIGYTIDGALNGIFLPHLPEIYWTKRIEHHGRKIPMAEYYGQKWLTLSEGSKQSIGFLIMRETYLQMHYTDHSAPYDAGSPLSYDDETKTACNRLGDLMENFSRACERSKDADDGKHYPPYALVHRINLASERFRSRITGRPDSWKSWVSPLARSLTRAALTGQESLNQKLLISRKYR</sequence>